<dbReference type="Proteomes" id="UP000737555">
    <property type="component" value="Unassembled WGS sequence"/>
</dbReference>
<name>A0A0X3BMN0_9EURY</name>
<dbReference type="Gene3D" id="2.60.120.380">
    <property type="match status" value="1"/>
</dbReference>
<accession>A0A0X3BMN0</accession>
<evidence type="ECO:0000313" key="1">
    <source>
        <dbReference type="EMBL" id="CVK33273.1"/>
    </source>
</evidence>
<gene>
    <name evidence="2" type="ORF">HQQ74_05590</name>
    <name evidence="1" type="ORF">MMAB1_2060</name>
</gene>
<evidence type="ECO:0000313" key="2">
    <source>
        <dbReference type="EMBL" id="NQS78167.1"/>
    </source>
</evidence>
<reference evidence="1 3" key="1">
    <citation type="submission" date="2016-01" db="EMBL/GenBank/DDBJ databases">
        <authorList>
            <person name="Manzoor S."/>
        </authorList>
    </citation>
    <scope>NUCLEOTIDE SEQUENCE [LARGE SCALE GENOMIC DNA]</scope>
    <source>
        <strain evidence="1">Methanoculleus sp MAB1</strain>
    </source>
</reference>
<proteinExistence type="predicted"/>
<reference evidence="2" key="2">
    <citation type="submission" date="2020-05" db="EMBL/GenBank/DDBJ databases">
        <title>The first insight into the ecology of ammonia-tolerant syntrophic propionate oxidizing bacteria.</title>
        <authorList>
            <person name="Singh A."/>
            <person name="Schnurer A."/>
            <person name="Westerholm M."/>
        </authorList>
    </citation>
    <scope>NUCLEOTIDE SEQUENCE</scope>
    <source>
        <strain evidence="2">MAG54</strain>
    </source>
</reference>
<dbReference type="EMBL" id="LT158599">
    <property type="protein sequence ID" value="CVK33273.1"/>
    <property type="molecule type" value="Genomic_DNA"/>
</dbReference>
<sequence length="137" mass="14738">MASAALLVPTVAAQETGEHNYIVTPAGETITEDNPPVTPMIAGSIAQDETDWYSTNVAPGTTELIADLNWGDVSNSFRLTVYAPGAVIGPYSDAYDAVNGRIYLHIKDSVGLHPGTWRFEIYGDRVTSTQDYTVLTS</sequence>
<dbReference type="RefSeq" id="WP_062264162.1">
    <property type="nucleotide sequence ID" value="NZ_LT158599.1"/>
</dbReference>
<dbReference type="KEGG" id="mema:MMAB1_2060"/>
<dbReference type="AlphaFoldDB" id="A0A0X3BMN0"/>
<organism evidence="1 3">
    <name type="scientific">Methanoculleus bourgensis</name>
    <dbReference type="NCBI Taxonomy" id="83986"/>
    <lineage>
        <taxon>Archaea</taxon>
        <taxon>Methanobacteriati</taxon>
        <taxon>Methanobacteriota</taxon>
        <taxon>Stenosarchaea group</taxon>
        <taxon>Methanomicrobia</taxon>
        <taxon>Methanomicrobiales</taxon>
        <taxon>Methanomicrobiaceae</taxon>
        <taxon>Methanoculleus</taxon>
    </lineage>
</organism>
<dbReference type="EMBL" id="JABMJE010000060">
    <property type="protein sequence ID" value="NQS78167.1"/>
    <property type="molecule type" value="Genomic_DNA"/>
</dbReference>
<protein>
    <recommendedName>
        <fullName evidence="4">Peptidase domain-containing protein</fullName>
    </recommendedName>
</protein>
<dbReference type="Proteomes" id="UP000069850">
    <property type="component" value="Chromosome 1"/>
</dbReference>
<dbReference type="OrthoDB" id="148333at2157"/>
<evidence type="ECO:0008006" key="4">
    <source>
        <dbReference type="Google" id="ProtNLM"/>
    </source>
</evidence>
<dbReference type="GeneID" id="27137787"/>
<evidence type="ECO:0000313" key="3">
    <source>
        <dbReference type="Proteomes" id="UP000069850"/>
    </source>
</evidence>